<dbReference type="MGI" id="MGI:1920677">
    <property type="gene designation" value="Pom121l12"/>
</dbReference>
<protein>
    <submittedName>
        <fullName evidence="2">POM121 membrane glycoprotein-like 12</fullName>
    </submittedName>
</protein>
<dbReference type="AGR" id="MGI:1920677"/>
<dbReference type="AlphaFoldDB" id="A0A1B0GSJ4"/>
<dbReference type="GeneTree" id="ENSGT00940000153253"/>
<dbReference type="Pfam" id="PF15229">
    <property type="entry name" value="POM121"/>
    <property type="match status" value="1"/>
</dbReference>
<proteinExistence type="predicted"/>
<dbReference type="Bgee" id="ENSMUSG00000084135">
    <property type="expression patterns" value="Expressed in seminiferous tubule of testis and 8 other cell types or tissues"/>
</dbReference>
<evidence type="ECO:0000313" key="3">
    <source>
        <dbReference type="MGI" id="MGI:1920677"/>
    </source>
</evidence>
<gene>
    <name evidence="2 3" type="primary">Pom121l12</name>
</gene>
<dbReference type="KEGG" id="mmu:432536"/>
<sequence length="278" mass="30691">MGSSLGSPQRSLSAPRHRRSRPWPEWVPHSHGPNVPAHLRTPQRVVGTWRRSAIRPPTGVTLGLDLSSAWDTYMKRWIWSVRNPGWTCSPVTVKIAPPEGRGSPLASLEQGARIAEHPEELPDPCAKETVLRALSQCKKGTRRFDGPLWFEVPEVKNRRQNPEPKRSSAFKPWIKNGVAVSFVPKPGPLNKSIDYMSFNVFKKETDPHPCIHTDMHAVLEPHMESSKKTQASCDPCRPPGPKTGACGVSLAGGDFHSCLSSVIPFGDSSRLSPPGHTF</sequence>
<dbReference type="RefSeq" id="NP_001157638.1">
    <property type="nucleotide sequence ID" value="NM_001164166.1"/>
</dbReference>
<evidence type="ECO:0000256" key="1">
    <source>
        <dbReference type="SAM" id="MobiDB-lite"/>
    </source>
</evidence>
<dbReference type="OMA" id="WFEVPEV"/>
<dbReference type="Antibodypedia" id="52280">
    <property type="antibodies" value="5 antibodies from 5 providers"/>
</dbReference>
<dbReference type="GeneID" id="432536"/>
<organism evidence="2 4">
    <name type="scientific">Mus musculus</name>
    <name type="common">Mouse</name>
    <dbReference type="NCBI Taxonomy" id="10090"/>
    <lineage>
        <taxon>Eukaryota</taxon>
        <taxon>Metazoa</taxon>
        <taxon>Chordata</taxon>
        <taxon>Craniata</taxon>
        <taxon>Vertebrata</taxon>
        <taxon>Euteleostomi</taxon>
        <taxon>Mammalia</taxon>
        <taxon>Eutheria</taxon>
        <taxon>Euarchontoglires</taxon>
        <taxon>Glires</taxon>
        <taxon>Rodentia</taxon>
        <taxon>Myomorpha</taxon>
        <taxon>Muroidea</taxon>
        <taxon>Muridae</taxon>
        <taxon>Murinae</taxon>
        <taxon>Mus</taxon>
        <taxon>Mus</taxon>
    </lineage>
</organism>
<dbReference type="InParanoid" id="A0A1B0GSJ4"/>
<accession>A0A1B0GSJ4</accession>
<evidence type="ECO:0000313" key="2">
    <source>
        <dbReference type="Ensembl" id="ENSMUSP00000147960.2"/>
    </source>
</evidence>
<dbReference type="OrthoDB" id="9482075at2759"/>
<name>A0A1B0GSJ4_MOUSE</name>
<evidence type="ECO:0000313" key="4">
    <source>
        <dbReference type="Proteomes" id="UP000000589"/>
    </source>
</evidence>
<dbReference type="VEuPathDB" id="HostDB:ENSMUSG00000084135"/>
<dbReference type="RNAct" id="A0A1B0GSJ4">
    <property type="molecule type" value="protein"/>
</dbReference>
<feature type="region of interest" description="Disordered" evidence="1">
    <location>
        <begin position="1"/>
        <end position="38"/>
    </location>
</feature>
<keyword evidence="4" id="KW-1185">Reference proteome</keyword>
<dbReference type="ProteomicsDB" id="326598"/>
<dbReference type="Proteomes" id="UP000000589">
    <property type="component" value="Chromosome 11"/>
</dbReference>
<feature type="compositionally biased region" description="Polar residues" evidence="1">
    <location>
        <begin position="1"/>
        <end position="12"/>
    </location>
</feature>
<dbReference type="CTD" id="285877"/>
<reference evidence="2 4" key="1">
    <citation type="journal article" date="2009" name="PLoS Biol.">
        <title>Lineage-specific biology revealed by a finished genome assembly of the mouse.</title>
        <authorList>
            <consortium name="Mouse Genome Sequencing Consortium"/>
            <person name="Church D.M."/>
            <person name="Goodstadt L."/>
            <person name="Hillier L.W."/>
            <person name="Zody M.C."/>
            <person name="Goldstein S."/>
            <person name="She X."/>
            <person name="Bult C.J."/>
            <person name="Agarwala R."/>
            <person name="Cherry J.L."/>
            <person name="DiCuccio M."/>
            <person name="Hlavina W."/>
            <person name="Kapustin Y."/>
            <person name="Meric P."/>
            <person name="Maglott D."/>
            <person name="Birtle Z."/>
            <person name="Marques A.C."/>
            <person name="Graves T."/>
            <person name="Zhou S."/>
            <person name="Teague B."/>
            <person name="Potamousis K."/>
            <person name="Churas C."/>
            <person name="Place M."/>
            <person name="Herschleb J."/>
            <person name="Runnheim R."/>
            <person name="Forrest D."/>
            <person name="Amos-Landgraf J."/>
            <person name="Schwartz D.C."/>
            <person name="Cheng Z."/>
            <person name="Lindblad-Toh K."/>
            <person name="Eichler E.E."/>
            <person name="Ponting C.P."/>
        </authorList>
    </citation>
    <scope>NUCLEOTIDE SEQUENCE [LARGE SCALE GENOMIC DNA]</scope>
    <source>
        <strain evidence="2 4">C57BL/6J</strain>
    </source>
</reference>
<dbReference type="BioGRID-ORCS" id="432536">
    <property type="hits" value="1 hit in 17 CRISPR screens"/>
</dbReference>
<reference evidence="2" key="4">
    <citation type="submission" date="2025-09" db="UniProtKB">
        <authorList>
            <consortium name="Ensembl"/>
        </authorList>
    </citation>
    <scope>IDENTIFICATION</scope>
    <source>
        <strain evidence="2">C57BL/6J</strain>
    </source>
</reference>
<dbReference type="Ensembl" id="ENSMUST00000117584.3">
    <property type="protein sequence ID" value="ENSMUSP00000147960.2"/>
    <property type="gene ID" value="ENSMUSG00000084135.5"/>
</dbReference>
<reference evidence="2" key="3">
    <citation type="submission" date="2025-08" db="UniProtKB">
        <authorList>
            <consortium name="Ensembl"/>
        </authorList>
    </citation>
    <scope>IDENTIFICATION</scope>
    <source>
        <strain evidence="2">C57BL/6J</strain>
    </source>
</reference>
<reference evidence="2 4" key="2">
    <citation type="journal article" date="2011" name="PLoS Biol.">
        <title>Modernizing reference genome assemblies.</title>
        <authorList>
            <person name="Church D.M."/>
            <person name="Schneider V.A."/>
            <person name="Graves T."/>
            <person name="Auger K."/>
            <person name="Cunningham F."/>
            <person name="Bouk N."/>
            <person name="Chen H.C."/>
            <person name="Agarwala R."/>
            <person name="McLaren W.M."/>
            <person name="Ritchie G.R."/>
            <person name="Albracht D."/>
            <person name="Kremitzki M."/>
            <person name="Rock S."/>
            <person name="Kotkiewicz H."/>
            <person name="Kremitzki C."/>
            <person name="Wollam A."/>
            <person name="Trani L."/>
            <person name="Fulton L."/>
            <person name="Fulton R."/>
            <person name="Matthews L."/>
            <person name="Whitehead S."/>
            <person name="Chow W."/>
            <person name="Torrance J."/>
            <person name="Dunn M."/>
            <person name="Harden G."/>
            <person name="Threadgold G."/>
            <person name="Wood J."/>
            <person name="Collins J."/>
            <person name="Heath P."/>
            <person name="Griffiths G."/>
            <person name="Pelan S."/>
            <person name="Grafham D."/>
            <person name="Eichler E.E."/>
            <person name="Weinstock G."/>
            <person name="Mardis E.R."/>
            <person name="Wilson R.K."/>
            <person name="Howe K."/>
            <person name="Flicek P."/>
            <person name="Hubbard T."/>
        </authorList>
    </citation>
    <scope>NUCLEOTIDE SEQUENCE [LARGE SCALE GENOMIC DNA]</scope>
    <source>
        <strain evidence="2 4">C57BL/6J</strain>
    </source>
</reference>
<dbReference type="STRING" id="10090.ENSMUSP00000147960"/>